<accession>A0A023CV51</accession>
<sequence>MKVIYITEPIDQSGLDFLKKAGFSTYVRPQNLSISESQTQINFQQVVGMVIRAHRLSISELKLFPNLVIVARHGVGVDNLPLKSLKERGIRLTYIPGLNASSVAELTLLLILNLLRKIPVNKKSNSFPAGSLLEHKKIGLIGYGKIAQKLSSYLKPFDIELLVYNHRPKRLAYGTQVSLEHLLTESDVISIHIPAVKNTIDLINETAFKRMKKNAILINTARGSIINSDALYKALLDKKIAGAAVDVFEPGQIYTLQDFSKFANFIITPHIGADTNETLRVSSMRCAKEIQLFFEGQKPIKSYF</sequence>
<dbReference type="PROSITE" id="PS00671">
    <property type="entry name" value="D_2_HYDROXYACID_DH_3"/>
    <property type="match status" value="1"/>
</dbReference>
<feature type="domain" description="D-isomer specific 2-hydroxyacid dehydrogenase NAD-binding" evidence="6">
    <location>
        <begin position="125"/>
        <end position="272"/>
    </location>
</feature>
<comment type="similarity">
    <text evidence="1 4">Belongs to the D-isomer specific 2-hydroxyacid dehydrogenase family.</text>
</comment>
<dbReference type="GO" id="GO:0030267">
    <property type="term" value="F:glyoxylate reductase (NADPH) activity"/>
    <property type="evidence" value="ECO:0007669"/>
    <property type="project" value="TreeGrafter"/>
</dbReference>
<dbReference type="Proteomes" id="UP000050961">
    <property type="component" value="Unassembled WGS sequence"/>
</dbReference>
<evidence type="ECO:0000256" key="2">
    <source>
        <dbReference type="ARBA" id="ARBA00023002"/>
    </source>
</evidence>
<dbReference type="EMBL" id="AYZF01000017">
    <property type="protein sequence ID" value="KRN05677.1"/>
    <property type="molecule type" value="Genomic_DNA"/>
</dbReference>
<dbReference type="OrthoDB" id="9805416at2"/>
<dbReference type="InterPro" id="IPR029753">
    <property type="entry name" value="D-isomer_DH_CS"/>
</dbReference>
<dbReference type="STRING" id="1423806.FD15_GL002241"/>
<dbReference type="PANTHER" id="PTHR10996">
    <property type="entry name" value="2-HYDROXYACID DEHYDROGENASE-RELATED"/>
    <property type="match status" value="1"/>
</dbReference>
<dbReference type="GO" id="GO:0016618">
    <property type="term" value="F:hydroxypyruvate reductase [NAD(P)H] activity"/>
    <property type="evidence" value="ECO:0007669"/>
    <property type="project" value="TreeGrafter"/>
</dbReference>
<evidence type="ECO:0000256" key="3">
    <source>
        <dbReference type="ARBA" id="ARBA00023027"/>
    </source>
</evidence>
<dbReference type="InterPro" id="IPR006139">
    <property type="entry name" value="D-isomer_2_OHA_DH_cat_dom"/>
</dbReference>
<proteinExistence type="inferred from homology"/>
<dbReference type="SUPFAM" id="SSF52283">
    <property type="entry name" value="Formate/glycerate dehydrogenase catalytic domain-like"/>
    <property type="match status" value="1"/>
</dbReference>
<dbReference type="Gene3D" id="3.40.50.720">
    <property type="entry name" value="NAD(P)-binding Rossmann-like Domain"/>
    <property type="match status" value="2"/>
</dbReference>
<evidence type="ECO:0000259" key="5">
    <source>
        <dbReference type="Pfam" id="PF00389"/>
    </source>
</evidence>
<gene>
    <name evidence="7" type="ORF">FD15_GL002241</name>
</gene>
<dbReference type="GO" id="GO:0005829">
    <property type="term" value="C:cytosol"/>
    <property type="evidence" value="ECO:0007669"/>
    <property type="project" value="TreeGrafter"/>
</dbReference>
<dbReference type="AlphaFoldDB" id="A0A023CV51"/>
<dbReference type="InterPro" id="IPR050223">
    <property type="entry name" value="D-isomer_2-hydroxyacid_DH"/>
</dbReference>
<dbReference type="PANTHER" id="PTHR10996:SF178">
    <property type="entry name" value="2-HYDROXYACID DEHYDROGENASE YGL185C-RELATED"/>
    <property type="match status" value="1"/>
</dbReference>
<dbReference type="eggNOG" id="COG1052">
    <property type="taxonomic scope" value="Bacteria"/>
</dbReference>
<evidence type="ECO:0000313" key="8">
    <source>
        <dbReference type="Proteomes" id="UP000050961"/>
    </source>
</evidence>
<dbReference type="Pfam" id="PF00389">
    <property type="entry name" value="2-Hacid_dh"/>
    <property type="match status" value="1"/>
</dbReference>
<dbReference type="GO" id="GO:0051287">
    <property type="term" value="F:NAD binding"/>
    <property type="evidence" value="ECO:0007669"/>
    <property type="project" value="InterPro"/>
</dbReference>
<comment type="caution">
    <text evidence="7">The sequence shown here is derived from an EMBL/GenBank/DDBJ whole genome shotgun (WGS) entry which is preliminary data.</text>
</comment>
<dbReference type="InterPro" id="IPR006140">
    <property type="entry name" value="D-isomer_DH_NAD-bd"/>
</dbReference>
<keyword evidence="2 4" id="KW-0560">Oxidoreductase</keyword>
<dbReference type="PROSITE" id="PS00670">
    <property type="entry name" value="D_2_HYDROXYACID_DH_2"/>
    <property type="match status" value="1"/>
</dbReference>
<name>A0A023CV51_9LACO</name>
<protein>
    <submittedName>
        <fullName evidence="7">Lactate dehydrogenase related dehydrogenase</fullName>
    </submittedName>
</protein>
<keyword evidence="8" id="KW-1185">Reference proteome</keyword>
<dbReference type="SUPFAM" id="SSF51735">
    <property type="entry name" value="NAD(P)-binding Rossmann-fold domains"/>
    <property type="match status" value="1"/>
</dbReference>
<organism evidence="7 8">
    <name type="scientific">Liquorilactobacillus sucicola DSM 21376 = JCM 15457</name>
    <dbReference type="NCBI Taxonomy" id="1423806"/>
    <lineage>
        <taxon>Bacteria</taxon>
        <taxon>Bacillati</taxon>
        <taxon>Bacillota</taxon>
        <taxon>Bacilli</taxon>
        <taxon>Lactobacillales</taxon>
        <taxon>Lactobacillaceae</taxon>
        <taxon>Liquorilactobacillus</taxon>
    </lineage>
</organism>
<reference evidence="7 8" key="1">
    <citation type="journal article" date="2015" name="Genome Announc.">
        <title>Expanding the biotechnology potential of lactobacilli through comparative genomics of 213 strains and associated genera.</title>
        <authorList>
            <person name="Sun Z."/>
            <person name="Harris H.M."/>
            <person name="McCann A."/>
            <person name="Guo C."/>
            <person name="Argimon S."/>
            <person name="Zhang W."/>
            <person name="Yang X."/>
            <person name="Jeffery I.B."/>
            <person name="Cooney J.C."/>
            <person name="Kagawa T.F."/>
            <person name="Liu W."/>
            <person name="Song Y."/>
            <person name="Salvetti E."/>
            <person name="Wrobel A."/>
            <person name="Rasinkangas P."/>
            <person name="Parkhill J."/>
            <person name="Rea M.C."/>
            <person name="O'Sullivan O."/>
            <person name="Ritari J."/>
            <person name="Douillard F.P."/>
            <person name="Paul Ross R."/>
            <person name="Yang R."/>
            <person name="Briner A.E."/>
            <person name="Felis G.E."/>
            <person name="de Vos W.M."/>
            <person name="Barrangou R."/>
            <person name="Klaenhammer T.R."/>
            <person name="Caufield P.W."/>
            <person name="Cui Y."/>
            <person name="Zhang H."/>
            <person name="O'Toole P.W."/>
        </authorList>
    </citation>
    <scope>NUCLEOTIDE SEQUENCE [LARGE SCALE GENOMIC DNA]</scope>
    <source>
        <strain evidence="7 8">DSM 21376</strain>
    </source>
</reference>
<evidence type="ECO:0000313" key="7">
    <source>
        <dbReference type="EMBL" id="KRN05677.1"/>
    </source>
</evidence>
<feature type="domain" description="D-isomer specific 2-hydroxyacid dehydrogenase catalytic" evidence="5">
    <location>
        <begin position="4"/>
        <end position="300"/>
    </location>
</feature>
<keyword evidence="3" id="KW-0520">NAD</keyword>
<evidence type="ECO:0000256" key="1">
    <source>
        <dbReference type="ARBA" id="ARBA00005854"/>
    </source>
</evidence>
<dbReference type="PATRIC" id="fig|1423806.3.peg.2289"/>
<dbReference type="InterPro" id="IPR036291">
    <property type="entry name" value="NAD(P)-bd_dom_sf"/>
</dbReference>
<evidence type="ECO:0000256" key="4">
    <source>
        <dbReference type="RuleBase" id="RU003719"/>
    </source>
</evidence>
<evidence type="ECO:0000259" key="6">
    <source>
        <dbReference type="Pfam" id="PF02826"/>
    </source>
</evidence>
<dbReference type="Pfam" id="PF02826">
    <property type="entry name" value="2-Hacid_dh_C"/>
    <property type="match status" value="1"/>
</dbReference>
<dbReference type="RefSeq" id="WP_034987322.1">
    <property type="nucleotide sequence ID" value="NZ_AYZF01000017.1"/>
</dbReference>